<dbReference type="InterPro" id="IPR023214">
    <property type="entry name" value="HAD_sf"/>
</dbReference>
<dbReference type="KEGG" id="atr:18432282"/>
<organism evidence="4 5">
    <name type="scientific">Amborella trichopoda</name>
    <dbReference type="NCBI Taxonomy" id="13333"/>
    <lineage>
        <taxon>Eukaryota</taxon>
        <taxon>Viridiplantae</taxon>
        <taxon>Streptophyta</taxon>
        <taxon>Embryophyta</taxon>
        <taxon>Tracheophyta</taxon>
        <taxon>Spermatophyta</taxon>
        <taxon>Magnoliopsida</taxon>
        <taxon>Amborellales</taxon>
        <taxon>Amborellaceae</taxon>
        <taxon>Amborella</taxon>
    </lineage>
</organism>
<dbReference type="InterPro" id="IPR051400">
    <property type="entry name" value="HAD-like_hydrolase"/>
</dbReference>
<dbReference type="HOGENOM" id="CLU_045011_8_2_1"/>
<name>W1PAS9_AMBTC</name>
<dbReference type="OrthoDB" id="1694274at2759"/>
<dbReference type="SFLD" id="SFLDG01129">
    <property type="entry name" value="C1.5:_HAD__Beta-PGM__Phosphata"/>
    <property type="match status" value="1"/>
</dbReference>
<dbReference type="Pfam" id="PF00702">
    <property type="entry name" value="Hydrolase"/>
    <property type="match status" value="1"/>
</dbReference>
<evidence type="ECO:0000256" key="1">
    <source>
        <dbReference type="ARBA" id="ARBA00001946"/>
    </source>
</evidence>
<dbReference type="PANTHER" id="PTHR46470">
    <property type="entry name" value="N-ACYLNEURAMINATE-9-PHOSPHATASE"/>
    <property type="match status" value="1"/>
</dbReference>
<reference evidence="5" key="1">
    <citation type="journal article" date="2013" name="Science">
        <title>The Amborella genome and the evolution of flowering plants.</title>
        <authorList>
            <consortium name="Amborella Genome Project"/>
        </authorList>
    </citation>
    <scope>NUCLEOTIDE SEQUENCE [LARGE SCALE GENOMIC DNA]</scope>
</reference>
<sequence length="238" mass="26650">MALKAVFFDLDDTLVLTHAADKAARLAVMELVRKHHPAIEEQEIVDHFWKDFISQPWDPTNQIDVTEWRAQLWNKALQEKGVDDIKLARDIQCLFDFTRMASFRWAPAVEMIVKDLHAQGIKTGIITNGHPKVQRAKLQAAEAHKLFDPIIVGGEEIHEKPHKSIFLKACNLVGSKPEESVMVGDNLKTDIQGAKNANFLAAIWVNTHGLDEIPAGVARPDHTVNSVAEIPLILPLNK</sequence>
<evidence type="ECO:0000256" key="2">
    <source>
        <dbReference type="ARBA" id="ARBA00022801"/>
    </source>
</evidence>
<dbReference type="SFLD" id="SFLDS00003">
    <property type="entry name" value="Haloacid_Dehalogenase"/>
    <property type="match status" value="1"/>
</dbReference>
<accession>W1PAS9</accession>
<evidence type="ECO:0000313" key="5">
    <source>
        <dbReference type="Proteomes" id="UP000017836"/>
    </source>
</evidence>
<dbReference type="GO" id="GO:0046380">
    <property type="term" value="P:N-acetylneuraminate biosynthetic process"/>
    <property type="evidence" value="ECO:0000318"/>
    <property type="project" value="GO_Central"/>
</dbReference>
<keyword evidence="2" id="KW-0378">Hydrolase</keyword>
<dbReference type="NCBIfam" id="TIGR01549">
    <property type="entry name" value="HAD-SF-IA-v1"/>
    <property type="match status" value="1"/>
</dbReference>
<keyword evidence="5" id="KW-1185">Reference proteome</keyword>
<dbReference type="PRINTS" id="PR00413">
    <property type="entry name" value="HADHALOGNASE"/>
</dbReference>
<dbReference type="InterPro" id="IPR036412">
    <property type="entry name" value="HAD-like_sf"/>
</dbReference>
<dbReference type="Proteomes" id="UP000017836">
    <property type="component" value="Unassembled WGS sequence"/>
</dbReference>
<dbReference type="Gene3D" id="3.40.50.1000">
    <property type="entry name" value="HAD superfamily/HAD-like"/>
    <property type="match status" value="1"/>
</dbReference>
<dbReference type="STRING" id="13333.W1PAS9"/>
<dbReference type="PANTHER" id="PTHR46470:SF3">
    <property type="entry name" value="N-ACYLNEURAMINATE-9-PHOSPHATASE"/>
    <property type="match status" value="1"/>
</dbReference>
<dbReference type="GO" id="GO:0050124">
    <property type="term" value="F:N-acylneuraminate-9-phosphatase activity"/>
    <property type="evidence" value="ECO:0000318"/>
    <property type="project" value="GO_Central"/>
</dbReference>
<dbReference type="OMA" id="LRYHYMM"/>
<dbReference type="EMBL" id="KI394293">
    <property type="protein sequence ID" value="ERN04130.1"/>
    <property type="molecule type" value="Genomic_DNA"/>
</dbReference>
<evidence type="ECO:0000313" key="4">
    <source>
        <dbReference type="EMBL" id="ERN04130.1"/>
    </source>
</evidence>
<evidence type="ECO:0000256" key="3">
    <source>
        <dbReference type="ARBA" id="ARBA00022842"/>
    </source>
</evidence>
<dbReference type="AlphaFoldDB" id="W1PAS9"/>
<dbReference type="InterPro" id="IPR006439">
    <property type="entry name" value="HAD-SF_hydro_IA"/>
</dbReference>
<dbReference type="Gene3D" id="1.20.120.710">
    <property type="entry name" value="Haloacid dehalogenase hydrolase-like domain"/>
    <property type="match status" value="1"/>
</dbReference>
<protein>
    <submittedName>
        <fullName evidence="4">Uncharacterized protein</fullName>
    </submittedName>
</protein>
<dbReference type="eggNOG" id="KOG3085">
    <property type="taxonomic scope" value="Eukaryota"/>
</dbReference>
<dbReference type="Gramene" id="ERN04130">
    <property type="protein sequence ID" value="ERN04130"/>
    <property type="gene ID" value="AMTR_s00077p00058980"/>
</dbReference>
<dbReference type="SUPFAM" id="SSF56784">
    <property type="entry name" value="HAD-like"/>
    <property type="match status" value="1"/>
</dbReference>
<proteinExistence type="predicted"/>
<comment type="cofactor">
    <cofactor evidence="1">
        <name>Mg(2+)</name>
        <dbReference type="ChEBI" id="CHEBI:18420"/>
    </cofactor>
</comment>
<gene>
    <name evidence="4" type="ORF">AMTR_s00077p00058980</name>
</gene>
<keyword evidence="3" id="KW-0460">Magnesium</keyword>